<feature type="transmembrane region" description="Helical" evidence="4">
    <location>
        <begin position="633"/>
        <end position="655"/>
    </location>
</feature>
<evidence type="ECO:0000256" key="1">
    <source>
        <dbReference type="ARBA" id="ARBA00022614"/>
    </source>
</evidence>
<gene>
    <name evidence="5" type="ORF">SCF082_LOCUS31828</name>
</gene>
<evidence type="ECO:0000256" key="3">
    <source>
        <dbReference type="ARBA" id="ARBA00022737"/>
    </source>
</evidence>
<dbReference type="PANTHER" id="PTHR24373:SF392">
    <property type="entry name" value="NEPHROCAN"/>
    <property type="match status" value="1"/>
</dbReference>
<evidence type="ECO:0000313" key="5">
    <source>
        <dbReference type="EMBL" id="CAK9060420.1"/>
    </source>
</evidence>
<name>A0ABP0N9E8_9DINO</name>
<keyword evidence="6" id="KW-1185">Reference proteome</keyword>
<dbReference type="PANTHER" id="PTHR24373">
    <property type="entry name" value="SLIT RELATED LEUCINE-RICH REPEAT NEURONAL PROTEIN"/>
    <property type="match status" value="1"/>
</dbReference>
<keyword evidence="4" id="KW-0472">Membrane</keyword>
<evidence type="ECO:0000256" key="4">
    <source>
        <dbReference type="SAM" id="Phobius"/>
    </source>
</evidence>
<dbReference type="EMBL" id="CAXAMM010027224">
    <property type="protein sequence ID" value="CAK9060420.1"/>
    <property type="molecule type" value="Genomic_DNA"/>
</dbReference>
<keyword evidence="4" id="KW-0812">Transmembrane</keyword>
<proteinExistence type="predicted"/>
<keyword evidence="1" id="KW-0433">Leucine-rich repeat</keyword>
<feature type="transmembrane region" description="Helical" evidence="4">
    <location>
        <begin position="959"/>
        <end position="977"/>
    </location>
</feature>
<feature type="transmembrane region" description="Helical" evidence="4">
    <location>
        <begin position="908"/>
        <end position="927"/>
    </location>
</feature>
<dbReference type="InterPro" id="IPR003591">
    <property type="entry name" value="Leu-rich_rpt_typical-subtyp"/>
</dbReference>
<feature type="transmembrane region" description="Helical" evidence="4">
    <location>
        <begin position="1045"/>
        <end position="1065"/>
    </location>
</feature>
<feature type="transmembrane region" description="Helical" evidence="4">
    <location>
        <begin position="610"/>
        <end position="627"/>
    </location>
</feature>
<dbReference type="SMART" id="SM00369">
    <property type="entry name" value="LRR_TYP"/>
    <property type="match status" value="6"/>
</dbReference>
<dbReference type="SUPFAM" id="SSF52058">
    <property type="entry name" value="L domain-like"/>
    <property type="match status" value="1"/>
</dbReference>
<dbReference type="Proteomes" id="UP001642464">
    <property type="component" value="Unassembled WGS sequence"/>
</dbReference>
<evidence type="ECO:0000313" key="6">
    <source>
        <dbReference type="Proteomes" id="UP001642464"/>
    </source>
</evidence>
<dbReference type="PROSITE" id="PS51450">
    <property type="entry name" value="LRR"/>
    <property type="match status" value="3"/>
</dbReference>
<dbReference type="InterPro" id="IPR050328">
    <property type="entry name" value="Dev_Immune_Receptor"/>
</dbReference>
<dbReference type="InterPro" id="IPR032675">
    <property type="entry name" value="LRR_dom_sf"/>
</dbReference>
<dbReference type="SUPFAM" id="SSF52047">
    <property type="entry name" value="RNI-like"/>
    <property type="match status" value="1"/>
</dbReference>
<feature type="transmembrane region" description="Helical" evidence="4">
    <location>
        <begin position="1013"/>
        <end position="1033"/>
    </location>
</feature>
<keyword evidence="5" id="KW-0675">Receptor</keyword>
<dbReference type="Gene3D" id="3.80.10.10">
    <property type="entry name" value="Ribonuclease Inhibitor"/>
    <property type="match status" value="2"/>
</dbReference>
<evidence type="ECO:0000256" key="2">
    <source>
        <dbReference type="ARBA" id="ARBA00022729"/>
    </source>
</evidence>
<dbReference type="SMART" id="SM00364">
    <property type="entry name" value="LRR_BAC"/>
    <property type="match status" value="5"/>
</dbReference>
<dbReference type="Pfam" id="PF13855">
    <property type="entry name" value="LRR_8"/>
    <property type="match status" value="2"/>
</dbReference>
<sequence>MVTLDDGIPCFLKVPGHEESEIALCVDDAMTGLDVIRWEQIRGEAPPHESRGNRLLSVQDRMIAPHELVRPALPESWSGCVTLADYSQLIPAEGKICRIRATELRGIRVAQLHSLLVFIKEMAPYWCETFGAEAGQALLFEKFNLYNANQWIIRPSAEGRGGHRIHLSKVMSQVEKGCSYVELVSMEAEAQRPHWFVSHAWKEPIVNFVSCLEKHLAVRGLSPESPYWVCAYANNQHTLDKEITEDPRETAFYRAMKASEGVLLILDKDATPFSRIWCCFEESVAVEERNSATPLLLDLAAVASFEAHMVTDGLAGVERQMMPLLGMLSKSQRESYFPAEVLEKGLQAMWFFRVDIRTAEAAVAEDKNRILMSIVKRRQSKNAIGMFSSSKSSRNSEVQLPPEEHESYDMVNRALAAQFSLASWFEFVMKGRSCQKLADALAADVSRTIVQLSMTGCFGFKDADLQALLRCLPEGLCVLRLDLAFTDLEAPFDDEHLKFPDLRQLMLRFGGSSLESIEGLPAILSRLTNLSSLELWLCNLPSLKRIGPLGHIIKRSQLKELVLQLVGCPQLSLPVKEELFLGGMWSPVRQGAELALLLSTQAFLESNSRITLALLGLFLYPVTYTMVADSTSIFAGVVVSITLMLVFASLAYTSARFNRMRSSMLKLSLATEASYFQVLQDASGPVAALSTVFDELGELDQLQQDPDLVSDLMKSSFVEAGRRRGVFQKWICDYFSDIEGSVKAKLKLPTEVFGVVQAQGAPSLVDLLYCEVHCRGMRSVQRAWHCLKEIVATCDADGAEEPRKLRLAAVRDDFVVFRGRRCGRAVLSIDGYLATVIFLEMNLARLDEELGDTCHMAESIGLLEDVKPQNWEVVSTSKVTRSSWLQWGCLFLLRLLAAGFAGYFGAGYYVFGGLVFSLPFFVVGLALGRDLFPRQTQDDTSSSRLVYEKYLGMQAGHYYVLKVTILQFATVGLQAVGKLEAFGAAVIESRTNSANSALLELGYLSLDVYTDCYWIFVSLLMVNCIYPSILLCFPSARWARVGAGFMDILLDLGYLGTFIFLFFPIPSGSRLQFPMEFLGYMASYTNIVRMFGVCRSLEATSEATKTPARASELQAKQRILKRFAPWHLTLSSLLVLAVVLSNEDVYPMWIPSAGERCLPCRCITRPEVHLKSCNFLRLTDETDLTFESRQIKSIAPEALSRLTSLQSISFKNNELTSLPSGLLNGLTSLGYIELNNNQLISLPSDLFDGCTSLRYISLNNNQLTSLPSDLFHGLTSLEGISLNNNQLTSLPSDLFHGLTSLRDIYLNHNQLTSLPSDLFHELTSLNQIDLSYNQLVSVAQELCEVRKFVNLSYNHISSLPEVCDGLPHVLWEPNNGEVESP</sequence>
<keyword evidence="2" id="KW-0732">Signal</keyword>
<reference evidence="5 6" key="1">
    <citation type="submission" date="2024-02" db="EMBL/GenBank/DDBJ databases">
        <authorList>
            <person name="Chen Y."/>
            <person name="Shah S."/>
            <person name="Dougan E. K."/>
            <person name="Thang M."/>
            <person name="Chan C."/>
        </authorList>
    </citation>
    <scope>NUCLEOTIDE SEQUENCE [LARGE SCALE GENOMIC DNA]</scope>
</reference>
<accession>A0ABP0N9E8</accession>
<protein>
    <submittedName>
        <fullName evidence="5">Leucine-rich repeat-containing G-protein coupled receptor 4</fullName>
    </submittedName>
</protein>
<comment type="caution">
    <text evidence="5">The sequence shown here is derived from an EMBL/GenBank/DDBJ whole genome shotgun (WGS) entry which is preliminary data.</text>
</comment>
<dbReference type="InterPro" id="IPR001611">
    <property type="entry name" value="Leu-rich_rpt"/>
</dbReference>
<keyword evidence="4" id="KW-1133">Transmembrane helix</keyword>
<organism evidence="5 6">
    <name type="scientific">Durusdinium trenchii</name>
    <dbReference type="NCBI Taxonomy" id="1381693"/>
    <lineage>
        <taxon>Eukaryota</taxon>
        <taxon>Sar</taxon>
        <taxon>Alveolata</taxon>
        <taxon>Dinophyceae</taxon>
        <taxon>Suessiales</taxon>
        <taxon>Symbiodiniaceae</taxon>
        <taxon>Durusdinium</taxon>
    </lineage>
</organism>
<keyword evidence="3" id="KW-0677">Repeat</keyword>